<organism evidence="6 7">
    <name type="scientific">Marinobacterium lacunae</name>
    <dbReference type="NCBI Taxonomy" id="1232683"/>
    <lineage>
        <taxon>Bacteria</taxon>
        <taxon>Pseudomonadati</taxon>
        <taxon>Pseudomonadota</taxon>
        <taxon>Gammaproteobacteria</taxon>
        <taxon>Oceanospirillales</taxon>
        <taxon>Oceanospirillaceae</taxon>
        <taxon>Marinobacterium</taxon>
    </lineage>
</organism>
<dbReference type="EMBL" id="JMQN01000040">
    <property type="protein sequence ID" value="KEA63094.1"/>
    <property type="molecule type" value="Genomic_DNA"/>
</dbReference>
<dbReference type="PATRIC" id="fig|1232683.4.peg.2569"/>
<feature type="domain" description="HTH lysR-type" evidence="5">
    <location>
        <begin position="6"/>
        <end position="63"/>
    </location>
</feature>
<comment type="similarity">
    <text evidence="1">Belongs to the LysR transcriptional regulatory family.</text>
</comment>
<gene>
    <name evidence="6" type="ORF">ADIMK_2618</name>
</gene>
<dbReference type="SUPFAM" id="SSF53850">
    <property type="entry name" value="Periplasmic binding protein-like II"/>
    <property type="match status" value="1"/>
</dbReference>
<dbReference type="PROSITE" id="PS50931">
    <property type="entry name" value="HTH_LYSR"/>
    <property type="match status" value="1"/>
</dbReference>
<dbReference type="PANTHER" id="PTHR30118">
    <property type="entry name" value="HTH-TYPE TRANSCRIPTIONAL REGULATOR LEUO-RELATED"/>
    <property type="match status" value="1"/>
</dbReference>
<dbReference type="InterPro" id="IPR005119">
    <property type="entry name" value="LysR_subst-bd"/>
</dbReference>
<evidence type="ECO:0000256" key="1">
    <source>
        <dbReference type="ARBA" id="ARBA00009437"/>
    </source>
</evidence>
<dbReference type="InterPro" id="IPR050389">
    <property type="entry name" value="LysR-type_TF"/>
</dbReference>
<dbReference type="GO" id="GO:0003677">
    <property type="term" value="F:DNA binding"/>
    <property type="evidence" value="ECO:0007669"/>
    <property type="project" value="UniProtKB-KW"/>
</dbReference>
<keyword evidence="2" id="KW-0805">Transcription regulation</keyword>
<keyword evidence="7" id="KW-1185">Reference proteome</keyword>
<accession>A0A081FX39</accession>
<dbReference type="InterPro" id="IPR036388">
    <property type="entry name" value="WH-like_DNA-bd_sf"/>
</dbReference>
<dbReference type="STRING" id="1232683.ADIMK_2618"/>
<dbReference type="SUPFAM" id="SSF46785">
    <property type="entry name" value="Winged helix' DNA-binding domain"/>
    <property type="match status" value="1"/>
</dbReference>
<keyword evidence="3" id="KW-0238">DNA-binding</keyword>
<dbReference type="Pfam" id="PF00126">
    <property type="entry name" value="HTH_1"/>
    <property type="match status" value="1"/>
</dbReference>
<dbReference type="GO" id="GO:0003700">
    <property type="term" value="F:DNA-binding transcription factor activity"/>
    <property type="evidence" value="ECO:0007669"/>
    <property type="project" value="InterPro"/>
</dbReference>
<name>A0A081FX39_9GAMM</name>
<dbReference type="Proteomes" id="UP000028252">
    <property type="component" value="Unassembled WGS sequence"/>
</dbReference>
<evidence type="ECO:0000259" key="5">
    <source>
        <dbReference type="PROSITE" id="PS50931"/>
    </source>
</evidence>
<proteinExistence type="inferred from homology"/>
<protein>
    <submittedName>
        <fullName evidence="6">Nodulation protein D I</fullName>
    </submittedName>
</protein>
<evidence type="ECO:0000313" key="6">
    <source>
        <dbReference type="EMBL" id="KEA63094.1"/>
    </source>
</evidence>
<dbReference type="Gene3D" id="3.40.190.10">
    <property type="entry name" value="Periplasmic binding protein-like II"/>
    <property type="match status" value="2"/>
</dbReference>
<reference evidence="6 7" key="1">
    <citation type="submission" date="2014-04" db="EMBL/GenBank/DDBJ databases">
        <title>Marinobacterium kochiensis sp. nov., isolated from sediment sample collected from Kochi backwaters in Kerala, India.</title>
        <authorList>
            <person name="Singh A."/>
            <person name="Pinnaka A.K."/>
        </authorList>
    </citation>
    <scope>NUCLEOTIDE SEQUENCE [LARGE SCALE GENOMIC DNA]</scope>
    <source>
        <strain evidence="6 7">AK27</strain>
    </source>
</reference>
<dbReference type="InterPro" id="IPR000847">
    <property type="entry name" value="LysR_HTH_N"/>
</dbReference>
<dbReference type="Pfam" id="PF03466">
    <property type="entry name" value="LysR_substrate"/>
    <property type="match status" value="1"/>
</dbReference>
<evidence type="ECO:0000256" key="2">
    <source>
        <dbReference type="ARBA" id="ARBA00023015"/>
    </source>
</evidence>
<dbReference type="AlphaFoldDB" id="A0A081FX39"/>
<comment type="caution">
    <text evidence="6">The sequence shown here is derived from an EMBL/GenBank/DDBJ whole genome shotgun (WGS) entry which is preliminary data.</text>
</comment>
<dbReference type="PANTHER" id="PTHR30118:SF6">
    <property type="entry name" value="HTH-TYPE TRANSCRIPTIONAL REGULATOR LEUO"/>
    <property type="match status" value="1"/>
</dbReference>
<dbReference type="Gene3D" id="1.10.10.10">
    <property type="entry name" value="Winged helix-like DNA-binding domain superfamily/Winged helix DNA-binding domain"/>
    <property type="match status" value="1"/>
</dbReference>
<evidence type="ECO:0000256" key="4">
    <source>
        <dbReference type="ARBA" id="ARBA00023163"/>
    </source>
</evidence>
<dbReference type="InterPro" id="IPR036390">
    <property type="entry name" value="WH_DNA-bd_sf"/>
</dbReference>
<dbReference type="eggNOG" id="COG0583">
    <property type="taxonomic scope" value="Bacteria"/>
</dbReference>
<sequence length="311" mass="35266">MRLDRFDLNLLIVLDILLEERNVTRASERLHIGQSATSAALGRLRDYFGDNLLVPVGRRMELTPLAQSLAAPVRDTLMRARATIALRPNFDPATMSRDFSIAASDYMVEVLVARAVRSLAKSTPGLRLDLSSLPNDLMEAFERGAIDLLFIPEQYASRLQHPQVELMRDDQVCMMCQDADIDELTMEQYLDRGHIAIRLGDESSLAFEEWFLPRFGRQRRIECTVDHFSAAPLLVMGTDRIVTLHRRLAEQMAQRFPVKLLEAPFDMQPVVEVMVWPHYLDEDPAHKWLRSTVQSIACSLTGTTETGSQPS</sequence>
<keyword evidence="4" id="KW-0804">Transcription</keyword>
<dbReference type="OrthoDB" id="8839911at2"/>
<evidence type="ECO:0000256" key="3">
    <source>
        <dbReference type="ARBA" id="ARBA00023125"/>
    </source>
</evidence>
<dbReference type="RefSeq" id="WP_036188937.1">
    <property type="nucleotide sequence ID" value="NZ_JMQN01000040.1"/>
</dbReference>
<evidence type="ECO:0000313" key="7">
    <source>
        <dbReference type="Proteomes" id="UP000028252"/>
    </source>
</evidence>